<proteinExistence type="predicted"/>
<name>A0A1J4XVE9_9BACT</name>
<dbReference type="SUPFAM" id="SSF143422">
    <property type="entry name" value="Transposase IS200-like"/>
    <property type="match status" value="1"/>
</dbReference>
<dbReference type="AlphaFoldDB" id="A0A1J4XVE9"/>
<gene>
    <name evidence="2" type="ORF">AUJ30_00570</name>
</gene>
<dbReference type="GO" id="GO:0004803">
    <property type="term" value="F:transposase activity"/>
    <property type="evidence" value="ECO:0007669"/>
    <property type="project" value="InterPro"/>
</dbReference>
<organism evidence="2 3">
    <name type="scientific">Candidatus Wolfebacteria bacterium CG1_02_39_135</name>
    <dbReference type="NCBI Taxonomy" id="1805425"/>
    <lineage>
        <taxon>Bacteria</taxon>
        <taxon>Candidatus Wolfeibacteriota</taxon>
    </lineage>
</organism>
<reference evidence="2 3" key="1">
    <citation type="journal article" date="2016" name="Environ. Microbiol.">
        <title>Genomic resolution of a cold subsurface aquifer community provides metabolic insights for novel microbes adapted to high CO concentrations.</title>
        <authorList>
            <person name="Probst A.J."/>
            <person name="Castelle C.J."/>
            <person name="Singh A."/>
            <person name="Brown C.T."/>
            <person name="Anantharaman K."/>
            <person name="Sharon I."/>
            <person name="Hug L.A."/>
            <person name="Burstein D."/>
            <person name="Emerson J.B."/>
            <person name="Thomas B.C."/>
            <person name="Banfield J.F."/>
        </authorList>
    </citation>
    <scope>NUCLEOTIDE SEQUENCE [LARGE SCALE GENOMIC DNA]</scope>
    <source>
        <strain evidence="2">CG1_02_39_135</strain>
    </source>
</reference>
<dbReference type="EMBL" id="MNWX01000009">
    <property type="protein sequence ID" value="OIO65730.1"/>
    <property type="molecule type" value="Genomic_DNA"/>
</dbReference>
<evidence type="ECO:0000313" key="3">
    <source>
        <dbReference type="Proteomes" id="UP000182693"/>
    </source>
</evidence>
<dbReference type="GO" id="GO:0006313">
    <property type="term" value="P:DNA transposition"/>
    <property type="evidence" value="ECO:0007669"/>
    <property type="project" value="InterPro"/>
</dbReference>
<dbReference type="InterPro" id="IPR002686">
    <property type="entry name" value="Transposase_17"/>
</dbReference>
<dbReference type="InterPro" id="IPR036515">
    <property type="entry name" value="Transposase_17_sf"/>
</dbReference>
<feature type="domain" description="Transposase IS200-like" evidence="1">
    <location>
        <begin position="7"/>
        <end position="154"/>
    </location>
</feature>
<protein>
    <recommendedName>
        <fullName evidence="1">Transposase IS200-like domain-containing protein</fullName>
    </recommendedName>
</protein>
<evidence type="ECO:0000259" key="1">
    <source>
        <dbReference type="SMART" id="SM01321"/>
    </source>
</evidence>
<dbReference type="Pfam" id="PF01797">
    <property type="entry name" value="Y1_Tnp"/>
    <property type="match status" value="1"/>
</dbReference>
<accession>A0A1J4XVE9</accession>
<comment type="caution">
    <text evidence="2">The sequence shown here is derived from an EMBL/GenBank/DDBJ whole genome shotgun (WGS) entry which is preliminary data.</text>
</comment>
<evidence type="ECO:0000313" key="2">
    <source>
        <dbReference type="EMBL" id="OIO65730.1"/>
    </source>
</evidence>
<dbReference type="STRING" id="1805425.AUJ30_00570"/>
<dbReference type="Proteomes" id="UP000182693">
    <property type="component" value="Unassembled WGS sequence"/>
</dbReference>
<dbReference type="PANTHER" id="PTHR34322:SF2">
    <property type="entry name" value="TRANSPOSASE IS200-LIKE DOMAIN-CONTAINING PROTEIN"/>
    <property type="match status" value="1"/>
</dbReference>
<dbReference type="PANTHER" id="PTHR34322">
    <property type="entry name" value="TRANSPOSASE, Y1_TNP DOMAIN-CONTAINING"/>
    <property type="match status" value="1"/>
</dbReference>
<dbReference type="GO" id="GO:0003677">
    <property type="term" value="F:DNA binding"/>
    <property type="evidence" value="ECO:0007669"/>
    <property type="project" value="InterPro"/>
</dbReference>
<dbReference type="Gene3D" id="3.30.70.1290">
    <property type="entry name" value="Transposase IS200-like"/>
    <property type="match status" value="1"/>
</dbReference>
<dbReference type="SMART" id="SM01321">
    <property type="entry name" value="Y1_Tnp"/>
    <property type="match status" value="1"/>
</dbReference>
<sequence>MQQPIFADNQIYHIYNRGVEKRNIFLDDKDRFRFIHDLFEFNDETPAANIYYKLNKLLEFQSYEVKPRKIEREPRKTLINILAFCLMPNHFHLLLQQKKENGIVKFMQKLGTGYTMSFNQKYERSGSLFQGTYKAVLIEKDSHFIHLPYYIHSNPLDLKFPEWRNREQKQSYEVKPRKIEEIKNYNYKEAMKFLENYRWSSFLDYIGKKNFPSVTQREFLLEFFEGPEQYKKDTLKWLKEIDLGEEEIKKLTME</sequence>